<organism evidence="2">
    <name type="scientific">Homo sapiens</name>
    <name type="common">Human</name>
    <dbReference type="NCBI Taxonomy" id="9606"/>
    <lineage>
        <taxon>Eukaryota</taxon>
        <taxon>Metazoa</taxon>
        <taxon>Chordata</taxon>
        <taxon>Craniata</taxon>
        <taxon>Vertebrata</taxon>
        <taxon>Euteleostomi</taxon>
        <taxon>Mammalia</taxon>
        <taxon>Eutheria</taxon>
        <taxon>Euarchontoglires</taxon>
        <taxon>Primates</taxon>
        <taxon>Haplorrhini</taxon>
        <taxon>Catarrhini</taxon>
        <taxon>Hominidae</taxon>
        <taxon>Homo</taxon>
    </lineage>
</organism>
<protein>
    <submittedName>
        <fullName evidence="2">cDNA FLJ37837 fis, clone BRSSN2010596</fullName>
    </submittedName>
</protein>
<sequence length="104" mass="11349">MLPPPLRACGSRLSLPCAALSPRFPREPSNRFSAREKDGSGGKSEGVEREVRAFAFSPHSSGGVRSSGWNVLAAAVTAATAREAPEPYTLQLERKGWPRWERLE</sequence>
<reference evidence="2" key="1">
    <citation type="journal article" date="2004" name="Nat. Genet.">
        <title>Complete sequencing and characterization of 21,243 full-length human cDNAs.</title>
        <authorList>
            <person name="Ota T."/>
            <person name="Suzuki Y."/>
            <person name="Nishikawa T."/>
            <person name="Otsuki T."/>
            <person name="Sugiyama T."/>
            <person name="Irie R."/>
            <person name="Wakamatsu A."/>
            <person name="Hayashi K."/>
            <person name="Sato H."/>
            <person name="Nagai K."/>
            <person name="Kimura K."/>
            <person name="Makita H."/>
            <person name="Sekine M."/>
            <person name="Obayashi M."/>
            <person name="Nishi T."/>
            <person name="Shibahara T."/>
            <person name="Tanaka T."/>
            <person name="Ishii S."/>
            <person name="Yamamoto J."/>
            <person name="Saito K."/>
            <person name="Kawai Y."/>
            <person name="Isono Y."/>
            <person name="Nakamura Y."/>
            <person name="Nagahari K."/>
            <person name="Murakami K."/>
            <person name="Yasuda T."/>
            <person name="Iwayanagi T."/>
            <person name="Wagatsuma M."/>
            <person name="Shiratori A."/>
            <person name="Sudo H."/>
            <person name="Hosoiri T."/>
            <person name="Kaku Y."/>
            <person name="Kodaira H."/>
            <person name="Kondo H."/>
            <person name="Sugawara M."/>
            <person name="Takahashi M."/>
            <person name="Kanda K."/>
            <person name="Yokoi T."/>
            <person name="Furuya T."/>
            <person name="Kikkawa E."/>
            <person name="Omura Y."/>
            <person name="Abe K."/>
            <person name="Kamihara K."/>
            <person name="Katsuta N."/>
            <person name="Sato K."/>
            <person name="Tanikawa M."/>
            <person name="Yamazaki M."/>
            <person name="Ninomiya K."/>
            <person name="Ishibashi T."/>
            <person name="Yamashita H."/>
            <person name="Murakawa K."/>
            <person name="Fujimori K."/>
            <person name="Tanai H."/>
            <person name="Kimata M."/>
            <person name="Watanabe M."/>
            <person name="Hiraoka S."/>
            <person name="Chiba Y."/>
            <person name="Ishida S."/>
            <person name="Ono Y."/>
            <person name="Takiguchi S."/>
            <person name="Watanabe S."/>
            <person name="Yosida M."/>
            <person name="Hotuta T."/>
            <person name="Kusano J."/>
            <person name="Kanehori K."/>
            <person name="Takahashi-Fujii A."/>
            <person name="Hara H."/>
            <person name="Tanase T."/>
            <person name="Nomura Y."/>
            <person name="Togiya S."/>
            <person name="Komai F."/>
            <person name="Hara R."/>
            <person name="Takeuchi K."/>
            <person name="Arita M."/>
            <person name="Imose N."/>
            <person name="Musashino K."/>
            <person name="Yuuki H."/>
            <person name="Oshima A."/>
            <person name="Sasaki N."/>
            <person name="Aotsuka S."/>
            <person name="Yoshikawa Y."/>
            <person name="Matsunawa H."/>
            <person name="Ichihara T."/>
            <person name="Shiohata N."/>
            <person name="Sano S."/>
            <person name="Moriya S."/>
            <person name="Momiyama H."/>
            <person name="Satoh N."/>
            <person name="Takami S."/>
            <person name="Terashima Y."/>
            <person name="Suzuki O."/>
            <person name="Nakagawa S."/>
            <person name="Senoh A."/>
            <person name="Mizoguchi H."/>
            <person name="Goto Y."/>
            <person name="Shimizu F."/>
            <person name="Wakebe H."/>
            <person name="Hishigaki H."/>
            <person name="Watanabe T."/>
            <person name="Sugiyama A."/>
            <person name="Takemoto M."/>
            <person name="Kawakami B."/>
            <person name="Yamazaki M."/>
            <person name="Watanabe K."/>
            <person name="Kumagai A."/>
            <person name="Itakura S."/>
            <person name="Fukuzumi Y."/>
            <person name="Fujimori Y."/>
            <person name="Komiyama M."/>
            <person name="Tashiro H."/>
            <person name="Tanigami A."/>
            <person name="Fujiwara T."/>
            <person name="Ono T."/>
            <person name="Yamada K."/>
            <person name="Fujii Y."/>
            <person name="Ozaki K."/>
            <person name="Hirao M."/>
            <person name="Ohmori Y."/>
            <person name="Kawabata A."/>
            <person name="Hikiji T."/>
            <person name="Kobatake N."/>
            <person name="Inagaki H."/>
            <person name="Ikema Y."/>
            <person name="Okamoto S."/>
            <person name="Okitani R."/>
            <person name="Kawakami T."/>
            <person name="Noguchi S."/>
            <person name="Itoh T."/>
            <person name="Shigeta K."/>
            <person name="Senba T."/>
            <person name="Matsumura K."/>
            <person name="Nakajima Y."/>
            <person name="Mizuno T."/>
            <person name="Morinaga M."/>
            <person name="Sasaki M."/>
            <person name="Togashi T."/>
            <person name="Oyama M."/>
            <person name="Hata H."/>
            <person name="Watanabe M."/>
            <person name="Komatsu T."/>
            <person name="Mizushima-Sugano J."/>
            <person name="Satoh T."/>
            <person name="Shirai Y."/>
            <person name="Takahashi Y."/>
            <person name="Nakagawa K."/>
            <person name="Okumura K."/>
            <person name="Nagase T."/>
            <person name="Nomura N."/>
            <person name="Kikuchi H."/>
            <person name="Masuho Y."/>
            <person name="Yamashita R."/>
            <person name="Nakai K."/>
            <person name="Yada T."/>
            <person name="Nakamura Y."/>
            <person name="Ohara O."/>
            <person name="Isogai T."/>
            <person name="Sugano S."/>
        </authorList>
    </citation>
    <scope>NUCLEOTIDE SEQUENCE</scope>
    <source>
        <tissue evidence="2">Substantia nigra</tissue>
    </source>
</reference>
<accession>B3KT82</accession>
<name>B3KT82_HUMAN</name>
<dbReference type="EMBL" id="AK095156">
    <property type="protein sequence ID" value="BAG52994.1"/>
    <property type="molecule type" value="mRNA"/>
</dbReference>
<dbReference type="AlphaFoldDB" id="B3KT82"/>
<feature type="compositionally biased region" description="Basic and acidic residues" evidence="1">
    <location>
        <begin position="24"/>
        <end position="46"/>
    </location>
</feature>
<evidence type="ECO:0000256" key="1">
    <source>
        <dbReference type="SAM" id="MobiDB-lite"/>
    </source>
</evidence>
<proteinExistence type="evidence at transcript level"/>
<feature type="region of interest" description="Disordered" evidence="1">
    <location>
        <begin position="23"/>
        <end position="46"/>
    </location>
</feature>
<evidence type="ECO:0000313" key="2">
    <source>
        <dbReference type="EMBL" id="BAG52994.1"/>
    </source>
</evidence>